<reference evidence="2" key="1">
    <citation type="journal article" date="2020" name="bioRxiv">
        <title>Chromosome-level reference genome of the European wasp spider Argiope bruennichi: a resource for studies on range expansion and evolutionary adaptation.</title>
        <authorList>
            <person name="Sheffer M.M."/>
            <person name="Hoppe A."/>
            <person name="Krehenwinkel H."/>
            <person name="Uhl G."/>
            <person name="Kuss A.W."/>
            <person name="Jensen L."/>
            <person name="Jensen C."/>
            <person name="Gillespie R.G."/>
            <person name="Hoff K.J."/>
            <person name="Prost S."/>
        </authorList>
    </citation>
    <scope>NUCLEOTIDE SEQUENCE</scope>
</reference>
<organism evidence="2 3">
    <name type="scientific">Argiope bruennichi</name>
    <name type="common">Wasp spider</name>
    <name type="synonym">Aranea bruennichi</name>
    <dbReference type="NCBI Taxonomy" id="94029"/>
    <lineage>
        <taxon>Eukaryota</taxon>
        <taxon>Metazoa</taxon>
        <taxon>Ecdysozoa</taxon>
        <taxon>Arthropoda</taxon>
        <taxon>Chelicerata</taxon>
        <taxon>Arachnida</taxon>
        <taxon>Araneae</taxon>
        <taxon>Araneomorphae</taxon>
        <taxon>Entelegynae</taxon>
        <taxon>Araneoidea</taxon>
        <taxon>Araneidae</taxon>
        <taxon>Argiope</taxon>
    </lineage>
</organism>
<feature type="domain" description="DDE-1" evidence="1">
    <location>
        <begin position="266"/>
        <end position="341"/>
    </location>
</feature>
<evidence type="ECO:0000313" key="2">
    <source>
        <dbReference type="EMBL" id="KAF8773274.1"/>
    </source>
</evidence>
<dbReference type="InterPro" id="IPR004875">
    <property type="entry name" value="DDE_SF_endonuclease_dom"/>
</dbReference>
<dbReference type="GO" id="GO:0003677">
    <property type="term" value="F:DNA binding"/>
    <property type="evidence" value="ECO:0007669"/>
    <property type="project" value="TreeGrafter"/>
</dbReference>
<name>A0A8T0EII0_ARGBR</name>
<evidence type="ECO:0000259" key="1">
    <source>
        <dbReference type="Pfam" id="PF03184"/>
    </source>
</evidence>
<comment type="caution">
    <text evidence="2">The sequence shown here is derived from an EMBL/GenBank/DDBJ whole genome shotgun (WGS) entry which is preliminary data.</text>
</comment>
<dbReference type="Pfam" id="PF03184">
    <property type="entry name" value="DDE_1"/>
    <property type="match status" value="1"/>
</dbReference>
<dbReference type="PANTHER" id="PTHR19303:SF71">
    <property type="entry name" value="ZINC FINGER PHD-TYPE DOMAIN-CONTAINING PROTEIN"/>
    <property type="match status" value="1"/>
</dbReference>
<dbReference type="AlphaFoldDB" id="A0A8T0EII0"/>
<gene>
    <name evidence="2" type="ORF">HNY73_015947</name>
</gene>
<dbReference type="PANTHER" id="PTHR19303">
    <property type="entry name" value="TRANSPOSON"/>
    <property type="match status" value="1"/>
</dbReference>
<evidence type="ECO:0000313" key="3">
    <source>
        <dbReference type="Proteomes" id="UP000807504"/>
    </source>
</evidence>
<dbReference type="Proteomes" id="UP000807504">
    <property type="component" value="Unassembled WGS sequence"/>
</dbReference>
<keyword evidence="3" id="KW-1185">Reference proteome</keyword>
<accession>A0A8T0EII0</accession>
<proteinExistence type="predicted"/>
<dbReference type="InterPro" id="IPR050863">
    <property type="entry name" value="CenT-Element_Derived"/>
</dbReference>
<reference evidence="2" key="2">
    <citation type="submission" date="2020-06" db="EMBL/GenBank/DDBJ databases">
        <authorList>
            <person name="Sheffer M."/>
        </authorList>
    </citation>
    <scope>NUCLEOTIDE SEQUENCE</scope>
</reference>
<dbReference type="GO" id="GO:0005634">
    <property type="term" value="C:nucleus"/>
    <property type="evidence" value="ECO:0007669"/>
    <property type="project" value="TreeGrafter"/>
</dbReference>
<sequence length="383" mass="44058">MLNTGVLALRLFNIEKTSACILLAHLFVQPYDYDTPLCGHQSCVVSSGYLFRPVINVDNPASKLLWQCVGGNKNTFREINFFQEEAELSEFVKRESDVYFSLSPKEVRKFAYQFAISLKRKVPDSWEENQQADEDWFSLFLKRNSSLSIRRPEAMSHRRAPSFNKTNVVAFFELSMQCYKYSFGPADIWNMDETEISTVQQPDRLVARWGFKQAGKMTSAERGTLIVDVSAIRNKIPPLFIFPRVHFRDHILNGASTSSTGCCIPSGWMKEENFMPFAEHFVLYTKPTKERRTLLLLGNHDSHLSISTFNYLKANGVVVLNFPPHCSHKLQPLDRDKYLQYNKEKYKYLMPTCPAYGANIPRPRGSLTPMELPHSTRCCSLIF</sequence>
<dbReference type="EMBL" id="JABXBU010002227">
    <property type="protein sequence ID" value="KAF8773274.1"/>
    <property type="molecule type" value="Genomic_DNA"/>
</dbReference>
<protein>
    <recommendedName>
        <fullName evidence="1">DDE-1 domain-containing protein</fullName>
    </recommendedName>
</protein>